<comment type="pathway">
    <text evidence="2">Protein modification; protein ubiquitination.</text>
</comment>
<organism evidence="18 19">
    <name type="scientific">Gorilla gorilla gorilla</name>
    <name type="common">Western lowland gorilla</name>
    <dbReference type="NCBI Taxonomy" id="9595"/>
    <lineage>
        <taxon>Eukaryota</taxon>
        <taxon>Metazoa</taxon>
        <taxon>Chordata</taxon>
        <taxon>Craniata</taxon>
        <taxon>Vertebrata</taxon>
        <taxon>Euteleostomi</taxon>
        <taxon>Mammalia</taxon>
        <taxon>Eutheria</taxon>
        <taxon>Euarchontoglires</taxon>
        <taxon>Primates</taxon>
        <taxon>Haplorrhini</taxon>
        <taxon>Catarrhini</taxon>
        <taxon>Hominidae</taxon>
        <taxon>Gorilla</taxon>
    </lineage>
</organism>
<evidence type="ECO:0000256" key="8">
    <source>
        <dbReference type="ARBA" id="ARBA00022833"/>
    </source>
</evidence>
<feature type="domain" description="RING-type" evidence="17">
    <location>
        <begin position="219"/>
        <end position="257"/>
    </location>
</feature>
<evidence type="ECO:0000259" key="17">
    <source>
        <dbReference type="PROSITE" id="PS50089"/>
    </source>
</evidence>
<reference evidence="19" key="1">
    <citation type="submission" date="2011-05" db="EMBL/GenBank/DDBJ databases">
        <title>Insights into the evolution of the great apes provided by the gorilla genome.</title>
        <authorList>
            <person name="Scally A."/>
        </authorList>
    </citation>
    <scope>NUCLEOTIDE SEQUENCE [LARGE SCALE GENOMIC DNA]</scope>
</reference>
<dbReference type="AlphaFoldDB" id="G3S382"/>
<dbReference type="GO" id="GO:0008270">
    <property type="term" value="F:zinc ion binding"/>
    <property type="evidence" value="ECO:0007669"/>
    <property type="project" value="UniProtKB-KW"/>
</dbReference>
<dbReference type="Ensembl" id="ENSGGOT00000031581.2">
    <property type="protein sequence ID" value="ENSGGOP00000022532.2"/>
    <property type="gene ID" value="ENSGGOG00000024306.2"/>
</dbReference>
<dbReference type="GO" id="GO:0000209">
    <property type="term" value="P:protein polyubiquitination"/>
    <property type="evidence" value="ECO:0007669"/>
    <property type="project" value="UniProtKB-ARBA"/>
</dbReference>
<keyword evidence="7" id="KW-0833">Ubl conjugation pathway</keyword>
<evidence type="ECO:0000256" key="9">
    <source>
        <dbReference type="ARBA" id="ARBA00064389"/>
    </source>
</evidence>
<dbReference type="PROSITE" id="PS50089">
    <property type="entry name" value="ZF_RING_2"/>
    <property type="match status" value="1"/>
</dbReference>
<feature type="compositionally biased region" description="Low complexity" evidence="16">
    <location>
        <begin position="264"/>
        <end position="292"/>
    </location>
</feature>
<evidence type="ECO:0000256" key="4">
    <source>
        <dbReference type="ARBA" id="ARBA00022679"/>
    </source>
</evidence>
<evidence type="ECO:0000256" key="13">
    <source>
        <dbReference type="ARBA" id="ARBA00080022"/>
    </source>
</evidence>
<reference evidence="18" key="3">
    <citation type="submission" date="2025-08" db="UniProtKB">
        <authorList>
            <consortium name="Ensembl"/>
        </authorList>
    </citation>
    <scope>IDENTIFICATION</scope>
</reference>
<dbReference type="OMA" id="RKHATHV"/>
<dbReference type="GO" id="GO:0061630">
    <property type="term" value="F:ubiquitin protein ligase activity"/>
    <property type="evidence" value="ECO:0000318"/>
    <property type="project" value="GO_Central"/>
</dbReference>
<evidence type="ECO:0000256" key="3">
    <source>
        <dbReference type="ARBA" id="ARBA00012483"/>
    </source>
</evidence>
<sequence>AEASQQLGRFFCHCCSLDTVPRLSDYICPRCASDFIEELPEETRSTENSSAPSTAPTDRSRPPLENVDQHLFTLPQGYGQFAFGIFDDSFEIPTFSPGAQADGSKDPERPWETEHQSRPPPYCARQPRTPRLCLPTRRATGRHEGLPTLEGIIQQLVNRIITPATIPSLGPWGVLHSNPMDYLLNQYENTGPPPADEEKIQSLPTVPVTEEHVGSGLECPVCKDDYALGEQLPRNHLFHDGCIVHRLEQHDSCPVCRKSLPGHNTATNTPAPGPTGMNCSSSSSSPSSSSPSKENATSNS</sequence>
<feature type="region of interest" description="Disordered" evidence="16">
    <location>
        <begin position="41"/>
        <end position="65"/>
    </location>
</feature>
<dbReference type="SUPFAM" id="SSF57850">
    <property type="entry name" value="RING/U-box"/>
    <property type="match status" value="1"/>
</dbReference>
<dbReference type="InterPro" id="IPR001841">
    <property type="entry name" value="Znf_RING"/>
</dbReference>
<dbReference type="Pfam" id="PF13639">
    <property type="entry name" value="zf-RING_2"/>
    <property type="match status" value="1"/>
</dbReference>
<evidence type="ECO:0000256" key="2">
    <source>
        <dbReference type="ARBA" id="ARBA00004906"/>
    </source>
</evidence>
<dbReference type="EMBL" id="CABD030037025">
    <property type="status" value="NOT_ANNOTATED_CDS"/>
    <property type="molecule type" value="Genomic_DNA"/>
</dbReference>
<feature type="region of interest" description="Disordered" evidence="16">
    <location>
        <begin position="254"/>
        <end position="300"/>
    </location>
</feature>
<keyword evidence="4" id="KW-0808">Transferase</keyword>
<dbReference type="GO" id="GO:0016567">
    <property type="term" value="P:protein ubiquitination"/>
    <property type="evidence" value="ECO:0000318"/>
    <property type="project" value="GO_Central"/>
</dbReference>
<reference evidence="18 19" key="2">
    <citation type="journal article" date="2012" name="Nature">
        <title>Insights into hominid evolution from the gorilla genome sequence.</title>
        <authorList>
            <person name="Scally A."/>
            <person name="Dutheil J.Y."/>
            <person name="Hillier L.W."/>
            <person name="Jordan G.E."/>
            <person name="Goodhead I."/>
            <person name="Herrero J."/>
            <person name="Hobolth A."/>
            <person name="Lappalainen T."/>
            <person name="Mailund T."/>
            <person name="Marques-Bonet T."/>
            <person name="McCarthy S."/>
            <person name="Montgomery S.H."/>
            <person name="Schwalie P.C."/>
            <person name="Tang Y.A."/>
            <person name="Ward M.C."/>
            <person name="Xue Y."/>
            <person name="Yngvadottir B."/>
            <person name="Alkan C."/>
            <person name="Andersen L.N."/>
            <person name="Ayub Q."/>
            <person name="Ball E.V."/>
            <person name="Beal K."/>
            <person name="Bradley B.J."/>
            <person name="Chen Y."/>
            <person name="Clee C.M."/>
            <person name="Fitzgerald S."/>
            <person name="Graves T.A."/>
            <person name="Gu Y."/>
            <person name="Heath P."/>
            <person name="Heger A."/>
            <person name="Karakoc E."/>
            <person name="Kolb-Kokocinski A."/>
            <person name="Laird G.K."/>
            <person name="Lunter G."/>
            <person name="Meader S."/>
            <person name="Mort M."/>
            <person name="Mullikin J.C."/>
            <person name="Munch K."/>
            <person name="O'Connor T.D."/>
            <person name="Phillips A.D."/>
            <person name="Prado-Martinez J."/>
            <person name="Rogers A.S."/>
            <person name="Sajjadian S."/>
            <person name="Schmidt D."/>
            <person name="Shaw K."/>
            <person name="Simpson J.T."/>
            <person name="Stenson P.D."/>
            <person name="Turner D.J."/>
            <person name="Vigilant L."/>
            <person name="Vilella A.J."/>
            <person name="Whitener W."/>
            <person name="Zhu B."/>
            <person name="Cooper D.N."/>
            <person name="de Jong P."/>
            <person name="Dermitzakis E.T."/>
            <person name="Eichler E.E."/>
            <person name="Flicek P."/>
            <person name="Goldman N."/>
            <person name="Mundy N.I."/>
            <person name="Ning Z."/>
            <person name="Odom D.T."/>
            <person name="Ponting C.P."/>
            <person name="Quail M.A."/>
            <person name="Ryder O.A."/>
            <person name="Searle S.M."/>
            <person name="Warren W.C."/>
            <person name="Wilson R.K."/>
            <person name="Schierup M.H."/>
            <person name="Rogers J."/>
            <person name="Tyler-Smith C."/>
            <person name="Durbin R."/>
        </authorList>
    </citation>
    <scope>NUCLEOTIDE SEQUENCE [LARGE SCALE GENOMIC DNA]</scope>
</reference>
<evidence type="ECO:0000256" key="5">
    <source>
        <dbReference type="ARBA" id="ARBA00022723"/>
    </source>
</evidence>
<protein>
    <recommendedName>
        <fullName evidence="10">E3 ubiquitin-protein ligase RNF115</fullName>
        <ecNumber evidence="3">2.3.2.27</ecNumber>
    </recommendedName>
    <alternativeName>
        <fullName evidence="14">RING finger protein 115</fullName>
    </alternativeName>
    <alternativeName>
        <fullName evidence="13">RING-type E3 ubiquitin transferase RNF115</fullName>
    </alternativeName>
    <alternativeName>
        <fullName evidence="11">Rab7-interacting RING finger protein</fullName>
    </alternativeName>
    <alternativeName>
        <fullName evidence="12">Zinc finger protein 364</fullName>
    </alternativeName>
</protein>
<feature type="region of interest" description="Disordered" evidence="16">
    <location>
        <begin position="94"/>
        <end position="129"/>
    </location>
</feature>
<accession>G3S382</accession>
<dbReference type="InterPro" id="IPR013083">
    <property type="entry name" value="Znf_RING/FYVE/PHD"/>
</dbReference>
<evidence type="ECO:0000256" key="7">
    <source>
        <dbReference type="ARBA" id="ARBA00022786"/>
    </source>
</evidence>
<comment type="catalytic activity">
    <reaction evidence="1">
        <text>S-ubiquitinyl-[E2 ubiquitin-conjugating enzyme]-L-cysteine + [acceptor protein]-L-lysine = [E2 ubiquitin-conjugating enzyme]-L-cysteine + N(6)-ubiquitinyl-[acceptor protein]-L-lysine.</text>
        <dbReference type="EC" id="2.3.2.27"/>
    </reaction>
</comment>
<dbReference type="FunFam" id="3.30.40.10:FF:000069">
    <property type="entry name" value="E3 ubiquitin-protein ligase RNF115"/>
    <property type="match status" value="1"/>
</dbReference>
<proteinExistence type="predicted"/>
<dbReference type="GO" id="GO:0005737">
    <property type="term" value="C:cytoplasm"/>
    <property type="evidence" value="ECO:0000318"/>
    <property type="project" value="GO_Central"/>
</dbReference>
<evidence type="ECO:0000313" key="19">
    <source>
        <dbReference type="Proteomes" id="UP000001519"/>
    </source>
</evidence>
<evidence type="ECO:0000256" key="12">
    <source>
        <dbReference type="ARBA" id="ARBA00079501"/>
    </source>
</evidence>
<evidence type="ECO:0000256" key="6">
    <source>
        <dbReference type="ARBA" id="ARBA00022771"/>
    </source>
</evidence>
<dbReference type="InParanoid" id="G3S382"/>
<dbReference type="eggNOG" id="KOG0800">
    <property type="taxonomic scope" value="Eukaryota"/>
</dbReference>
<dbReference type="PANTHER" id="PTHR15710:SF21">
    <property type="entry name" value="E3 UBIQUITIN-PROTEIN LIGASE RNF126"/>
    <property type="match status" value="1"/>
</dbReference>
<keyword evidence="6 15" id="KW-0863">Zinc-finger</keyword>
<comment type="subunit">
    <text evidence="9">Interacts with RAB7A. Interacts with EGFR and FLT3. Interacts with BST2. Interacts with STX17. Interacts with YWHAE.</text>
</comment>
<evidence type="ECO:0000256" key="15">
    <source>
        <dbReference type="PROSITE-ProRule" id="PRU00175"/>
    </source>
</evidence>
<evidence type="ECO:0000256" key="1">
    <source>
        <dbReference type="ARBA" id="ARBA00000900"/>
    </source>
</evidence>
<evidence type="ECO:0000256" key="16">
    <source>
        <dbReference type="SAM" id="MobiDB-lite"/>
    </source>
</evidence>
<dbReference type="STRING" id="9593.ENSGGOP00000022532"/>
<keyword evidence="5" id="KW-0479">Metal-binding</keyword>
<dbReference type="GeneTree" id="ENSGT00940000157113"/>
<evidence type="ECO:0000313" key="18">
    <source>
        <dbReference type="Ensembl" id="ENSGGOP00000022532.2"/>
    </source>
</evidence>
<reference evidence="18" key="4">
    <citation type="submission" date="2025-09" db="UniProtKB">
        <authorList>
            <consortium name="Ensembl"/>
        </authorList>
    </citation>
    <scope>IDENTIFICATION</scope>
</reference>
<dbReference type="EC" id="2.3.2.27" evidence="3"/>
<feature type="compositionally biased region" description="Basic and acidic residues" evidence="16">
    <location>
        <begin position="103"/>
        <end position="117"/>
    </location>
</feature>
<dbReference type="Bgee" id="ENSGGOG00000024306">
    <property type="expression patterns" value="Expressed in testis and 6 other cell types or tissues"/>
</dbReference>
<evidence type="ECO:0000256" key="10">
    <source>
        <dbReference type="ARBA" id="ARBA00067479"/>
    </source>
</evidence>
<keyword evidence="19" id="KW-1185">Reference proteome</keyword>
<feature type="compositionally biased region" description="Polar residues" evidence="16">
    <location>
        <begin position="46"/>
        <end position="57"/>
    </location>
</feature>
<dbReference type="HOGENOM" id="CLU_2283953_0_0_1"/>
<dbReference type="Proteomes" id="UP000001519">
    <property type="component" value="Chromosome 5"/>
</dbReference>
<evidence type="ECO:0000256" key="14">
    <source>
        <dbReference type="ARBA" id="ARBA00080428"/>
    </source>
</evidence>
<evidence type="ECO:0000256" key="11">
    <source>
        <dbReference type="ARBA" id="ARBA00075159"/>
    </source>
</evidence>
<keyword evidence="8" id="KW-0862">Zinc</keyword>
<dbReference type="Gene3D" id="3.30.40.10">
    <property type="entry name" value="Zinc/RING finger domain, C3HC4 (zinc finger)"/>
    <property type="match status" value="1"/>
</dbReference>
<dbReference type="PANTHER" id="PTHR15710">
    <property type="entry name" value="E3 UBIQUITIN-PROTEIN LIGASE PRAJA"/>
    <property type="match status" value="1"/>
</dbReference>
<dbReference type="SMART" id="SM00184">
    <property type="entry name" value="RING"/>
    <property type="match status" value="1"/>
</dbReference>
<name>G3S382_GORGO</name>